<sequence length="183" mass="20130">MNHTNDLTHLVTVRVRNFPGYAVDVCLRILAGSVVTRSDQSRYRKIRAIAHDGREYPGWVSSTPENTRIVPRVAPLRFGIFVMNAKVAFDFVSSNVVPDLKEPARSTARVEAPLADSRASEELWAHVSAVIKALPVSDPADISRVRKAVGLMFHSDATTNKVAHDVLARANALIDSLSYQRAA</sequence>
<name>A0ABW0P676_9HYPH</name>
<dbReference type="RefSeq" id="WP_156460952.1">
    <property type="nucleotide sequence ID" value="NZ_JBHSLU010000063.1"/>
</dbReference>
<dbReference type="EMBL" id="JBHSLU010000063">
    <property type="protein sequence ID" value="MFC5507597.1"/>
    <property type="molecule type" value="Genomic_DNA"/>
</dbReference>
<dbReference type="Proteomes" id="UP001596060">
    <property type="component" value="Unassembled WGS sequence"/>
</dbReference>
<evidence type="ECO:0000313" key="1">
    <source>
        <dbReference type="EMBL" id="MFC5507597.1"/>
    </source>
</evidence>
<accession>A0ABW0P676</accession>
<comment type="caution">
    <text evidence="1">The sequence shown here is derived from an EMBL/GenBank/DDBJ whole genome shotgun (WGS) entry which is preliminary data.</text>
</comment>
<gene>
    <name evidence="1" type="ORF">ACFPN9_20345</name>
</gene>
<reference evidence="2" key="1">
    <citation type="journal article" date="2019" name="Int. J. Syst. Evol. Microbiol.">
        <title>The Global Catalogue of Microorganisms (GCM) 10K type strain sequencing project: providing services to taxonomists for standard genome sequencing and annotation.</title>
        <authorList>
            <consortium name="The Broad Institute Genomics Platform"/>
            <consortium name="The Broad Institute Genome Sequencing Center for Infectious Disease"/>
            <person name="Wu L."/>
            <person name="Ma J."/>
        </authorList>
    </citation>
    <scope>NUCLEOTIDE SEQUENCE [LARGE SCALE GENOMIC DNA]</scope>
    <source>
        <strain evidence="2">CCUG 43117</strain>
    </source>
</reference>
<protein>
    <submittedName>
        <fullName evidence="1">Uncharacterized protein</fullName>
    </submittedName>
</protein>
<proteinExistence type="predicted"/>
<keyword evidence="2" id="KW-1185">Reference proteome</keyword>
<organism evidence="1 2">
    <name type="scientific">Bosea massiliensis</name>
    <dbReference type="NCBI Taxonomy" id="151419"/>
    <lineage>
        <taxon>Bacteria</taxon>
        <taxon>Pseudomonadati</taxon>
        <taxon>Pseudomonadota</taxon>
        <taxon>Alphaproteobacteria</taxon>
        <taxon>Hyphomicrobiales</taxon>
        <taxon>Boseaceae</taxon>
        <taxon>Bosea</taxon>
    </lineage>
</organism>
<evidence type="ECO:0000313" key="2">
    <source>
        <dbReference type="Proteomes" id="UP001596060"/>
    </source>
</evidence>